<dbReference type="EnsemblPlants" id="ORGLA12G0066600.1">
    <property type="protein sequence ID" value="ORGLA12G0066600.1"/>
    <property type="gene ID" value="ORGLA12G0066600"/>
</dbReference>
<keyword evidence="2" id="KW-1133">Transmembrane helix</keyword>
<evidence type="ECO:0000313" key="3">
    <source>
        <dbReference type="EnsemblPlants" id="ORGLA12G0066600.1"/>
    </source>
</evidence>
<proteinExistence type="predicted"/>
<keyword evidence="2" id="KW-0472">Membrane</keyword>
<dbReference type="HOGENOM" id="CLU_186367_0_0_1"/>
<dbReference type="AlphaFoldDB" id="I1R560"/>
<reference evidence="3" key="1">
    <citation type="submission" date="2015-06" db="UniProtKB">
        <authorList>
            <consortium name="EnsemblPlants"/>
        </authorList>
    </citation>
    <scope>IDENTIFICATION</scope>
</reference>
<keyword evidence="4" id="KW-1185">Reference proteome</keyword>
<name>I1R560_ORYGL</name>
<feature type="region of interest" description="Disordered" evidence="1">
    <location>
        <begin position="69"/>
        <end position="93"/>
    </location>
</feature>
<keyword evidence="2" id="KW-0812">Transmembrane</keyword>
<dbReference type="Proteomes" id="UP000007306">
    <property type="component" value="Chromosome 12"/>
</dbReference>
<organism evidence="3 4">
    <name type="scientific">Oryza glaberrima</name>
    <name type="common">African rice</name>
    <dbReference type="NCBI Taxonomy" id="4538"/>
    <lineage>
        <taxon>Eukaryota</taxon>
        <taxon>Viridiplantae</taxon>
        <taxon>Streptophyta</taxon>
        <taxon>Embryophyta</taxon>
        <taxon>Tracheophyta</taxon>
        <taxon>Spermatophyta</taxon>
        <taxon>Magnoliopsida</taxon>
        <taxon>Liliopsida</taxon>
        <taxon>Poales</taxon>
        <taxon>Poaceae</taxon>
        <taxon>BOP clade</taxon>
        <taxon>Oryzoideae</taxon>
        <taxon>Oryzeae</taxon>
        <taxon>Oryzinae</taxon>
        <taxon>Oryza</taxon>
    </lineage>
</organism>
<protein>
    <submittedName>
        <fullName evidence="3">Uncharacterized protein</fullName>
    </submittedName>
</protein>
<evidence type="ECO:0000256" key="2">
    <source>
        <dbReference type="SAM" id="Phobius"/>
    </source>
</evidence>
<sequence>MAKLFITELSTTITCSSAVVFKGAVMAVVLLLRLVQLPGYLGCLLLRSIRAAVEGAMAAATGDAVAAAADARRGGGTPRRRTAPQRWHSCRPP</sequence>
<feature type="transmembrane region" description="Helical" evidence="2">
    <location>
        <begin position="20"/>
        <end position="41"/>
    </location>
</feature>
<dbReference type="Gramene" id="ORGLA12G0066600.1">
    <property type="protein sequence ID" value="ORGLA12G0066600.1"/>
    <property type="gene ID" value="ORGLA12G0066600"/>
</dbReference>
<evidence type="ECO:0000256" key="1">
    <source>
        <dbReference type="SAM" id="MobiDB-lite"/>
    </source>
</evidence>
<reference evidence="3 4" key="2">
    <citation type="submission" date="2018-04" db="EMBL/GenBank/DDBJ databases">
        <title>OglaRS2 (Oryza glaberrima Reference Sequence Version 2).</title>
        <authorList>
            <person name="Zhang J."/>
            <person name="Kudrna D."/>
            <person name="Lee S."/>
            <person name="Talag J."/>
            <person name="Rajasekar S."/>
            <person name="Wing R.A."/>
        </authorList>
    </citation>
    <scope>NUCLEOTIDE SEQUENCE [LARGE SCALE GENOMIC DNA]</scope>
    <source>
        <strain evidence="3 4">cv. IRGC 96717</strain>
    </source>
</reference>
<dbReference type="OMA" id="RTAPQRW"/>
<evidence type="ECO:0000313" key="4">
    <source>
        <dbReference type="Proteomes" id="UP000007306"/>
    </source>
</evidence>
<accession>I1R560</accession>